<dbReference type="FunFam" id="1.20.1070.10:FF:000017">
    <property type="entry name" value="lysophosphatidic acid receptor 4"/>
    <property type="match status" value="1"/>
</dbReference>
<feature type="transmembrane region" description="Helical" evidence="9">
    <location>
        <begin position="65"/>
        <end position="86"/>
    </location>
</feature>
<dbReference type="OrthoDB" id="5960344at2759"/>
<dbReference type="PROSITE" id="PS50262">
    <property type="entry name" value="G_PROTEIN_RECEP_F1_2"/>
    <property type="match status" value="1"/>
</dbReference>
<dbReference type="GO" id="GO:0008142">
    <property type="term" value="F:oxysterol binding"/>
    <property type="evidence" value="ECO:0007669"/>
    <property type="project" value="InterPro"/>
</dbReference>
<feature type="transmembrane region" description="Helical" evidence="9">
    <location>
        <begin position="281"/>
        <end position="300"/>
    </location>
</feature>
<keyword evidence="12" id="KW-1185">Reference proteome</keyword>
<dbReference type="InterPro" id="IPR017452">
    <property type="entry name" value="GPCR_Rhodpsn_7TM"/>
</dbReference>
<evidence type="ECO:0000259" key="10">
    <source>
        <dbReference type="PROSITE" id="PS50262"/>
    </source>
</evidence>
<feature type="transmembrane region" description="Helical" evidence="9">
    <location>
        <begin position="196"/>
        <end position="217"/>
    </location>
</feature>
<comment type="subcellular location">
    <subcellularLocation>
        <location evidence="1">Membrane</location>
        <topology evidence="1">Multi-pass membrane protein</topology>
    </subcellularLocation>
</comment>
<evidence type="ECO:0000313" key="12">
    <source>
        <dbReference type="Proteomes" id="UP000050525"/>
    </source>
</evidence>
<dbReference type="Gene3D" id="1.20.1070.10">
    <property type="entry name" value="Rhodopsin 7-helix transmembrane proteins"/>
    <property type="match status" value="1"/>
</dbReference>
<evidence type="ECO:0000256" key="4">
    <source>
        <dbReference type="ARBA" id="ARBA00023040"/>
    </source>
</evidence>
<organism evidence="11 12">
    <name type="scientific">Alligator mississippiensis</name>
    <name type="common">American alligator</name>
    <dbReference type="NCBI Taxonomy" id="8496"/>
    <lineage>
        <taxon>Eukaryota</taxon>
        <taxon>Metazoa</taxon>
        <taxon>Chordata</taxon>
        <taxon>Craniata</taxon>
        <taxon>Vertebrata</taxon>
        <taxon>Euteleostomi</taxon>
        <taxon>Archelosauria</taxon>
        <taxon>Archosauria</taxon>
        <taxon>Crocodylia</taxon>
        <taxon>Alligatoridae</taxon>
        <taxon>Alligatorinae</taxon>
        <taxon>Alligator</taxon>
    </lineage>
</organism>
<evidence type="ECO:0000256" key="7">
    <source>
        <dbReference type="ARBA" id="ARBA00023170"/>
    </source>
</evidence>
<evidence type="ECO:0000256" key="5">
    <source>
        <dbReference type="ARBA" id="ARBA00023136"/>
    </source>
</evidence>
<name>A0A151N4N7_ALLMI</name>
<feature type="transmembrane region" description="Helical" evidence="9">
    <location>
        <begin position="237"/>
        <end position="261"/>
    </location>
</feature>
<dbReference type="Proteomes" id="UP000050525">
    <property type="component" value="Unassembled WGS sequence"/>
</dbReference>
<comment type="caution">
    <text evidence="11">The sequence shown here is derived from an EMBL/GenBank/DDBJ whole genome shotgun (WGS) entry which is preliminary data.</text>
</comment>
<feature type="domain" description="G-protein coupled receptors family 1 profile" evidence="10">
    <location>
        <begin position="44"/>
        <end position="297"/>
    </location>
</feature>
<dbReference type="EMBL" id="AKHW03004073">
    <property type="protein sequence ID" value="KYO31559.1"/>
    <property type="molecule type" value="Genomic_DNA"/>
</dbReference>
<feature type="transmembrane region" description="Helical" evidence="9">
    <location>
        <begin position="106"/>
        <end position="128"/>
    </location>
</feature>
<evidence type="ECO:0000256" key="9">
    <source>
        <dbReference type="SAM" id="Phobius"/>
    </source>
</evidence>
<dbReference type="PRINTS" id="PR01157">
    <property type="entry name" value="P2YPURNOCPTR"/>
</dbReference>
<gene>
    <name evidence="11" type="primary">PUSL1L</name>
    <name evidence="11" type="ORF">Y1Q_0006121</name>
</gene>
<protein>
    <submittedName>
        <fullName evidence="11">tRNA pseudouridine synthase-like 1</fullName>
    </submittedName>
</protein>
<keyword evidence="3 9" id="KW-1133">Transmembrane helix</keyword>
<dbReference type="SUPFAM" id="SSF81321">
    <property type="entry name" value="Family A G protein-coupled receptor-like"/>
    <property type="match status" value="1"/>
</dbReference>
<reference evidence="11 12" key="1">
    <citation type="journal article" date="2012" name="Genome Biol.">
        <title>Sequencing three crocodilian genomes to illuminate the evolution of archosaurs and amniotes.</title>
        <authorList>
            <person name="St John J.A."/>
            <person name="Braun E.L."/>
            <person name="Isberg S.R."/>
            <person name="Miles L.G."/>
            <person name="Chong A.Y."/>
            <person name="Gongora J."/>
            <person name="Dalzell P."/>
            <person name="Moran C."/>
            <person name="Bed'hom B."/>
            <person name="Abzhanov A."/>
            <person name="Burgess S.C."/>
            <person name="Cooksey A.M."/>
            <person name="Castoe T.A."/>
            <person name="Crawford N.G."/>
            <person name="Densmore L.D."/>
            <person name="Drew J.C."/>
            <person name="Edwards S.V."/>
            <person name="Faircloth B.C."/>
            <person name="Fujita M.K."/>
            <person name="Greenwold M.J."/>
            <person name="Hoffmann F.G."/>
            <person name="Howard J.M."/>
            <person name="Iguchi T."/>
            <person name="Janes D.E."/>
            <person name="Khan S.Y."/>
            <person name="Kohno S."/>
            <person name="de Koning A.J."/>
            <person name="Lance S.L."/>
            <person name="McCarthy F.M."/>
            <person name="McCormack J.E."/>
            <person name="Merchant M.E."/>
            <person name="Peterson D.G."/>
            <person name="Pollock D.D."/>
            <person name="Pourmand N."/>
            <person name="Raney B.J."/>
            <person name="Roessler K.A."/>
            <person name="Sanford J.R."/>
            <person name="Sawyer R.H."/>
            <person name="Schmidt C.J."/>
            <person name="Triplett E.W."/>
            <person name="Tuberville T.D."/>
            <person name="Venegas-Anaya M."/>
            <person name="Howard J.T."/>
            <person name="Jarvis E.D."/>
            <person name="Guillette L.J.Jr."/>
            <person name="Glenn T.C."/>
            <person name="Green R.E."/>
            <person name="Ray D.A."/>
        </authorList>
    </citation>
    <scope>NUCLEOTIDE SEQUENCE [LARGE SCALE GENOMIC DNA]</scope>
    <source>
        <strain evidence="11">KSC_2009_1</strain>
    </source>
</reference>
<feature type="transmembrane region" description="Helical" evidence="9">
    <location>
        <begin position="140"/>
        <end position="163"/>
    </location>
</feature>
<keyword evidence="6" id="KW-1015">Disulfide bond</keyword>
<dbReference type="KEGG" id="amj:102570598"/>
<evidence type="ECO:0000256" key="2">
    <source>
        <dbReference type="ARBA" id="ARBA00022692"/>
    </source>
</evidence>
<evidence type="ECO:0000313" key="11">
    <source>
        <dbReference type="EMBL" id="KYO31559.1"/>
    </source>
</evidence>
<dbReference type="Pfam" id="PF00001">
    <property type="entry name" value="7tm_1"/>
    <property type="match status" value="1"/>
</dbReference>
<proteinExistence type="predicted"/>
<keyword evidence="5 9" id="KW-0472">Membrane</keyword>
<dbReference type="PANTHER" id="PTHR24237:SF37">
    <property type="entry name" value="COAGULATION FACTOR II (THROMBIN) RECEPTOR-LIKE 2-RELATED"/>
    <property type="match status" value="1"/>
</dbReference>
<sequence length="354" mass="41425">MASLPWTMAKGLSNETVNASLEVSFQYPLFTVIYSLVFVLGLIENILVLYLLASKVTHTSHSYIYIMNLAIVDTLFVCILPFKIHYHRNQNHWIFGDLACRITGTFYYINIYLSIAFFTCICIDRYIAVLHPFTYIKIKGTHYTLVVVALWLAAVSIAISLILEGPLHNINTGNKTACFENFPVTSWTHRMVPYNILALVFGFVIPFAVILISYPLIAKRISHIRHNMFKKKALRTIYLILFICTMCFLPYHLTHLFHFLARAELIKNPQFTNFIYKMRRVTLALVSFNCCLNPILYYFMSASKQWRCHIRLRSRPKQVYTICDRKFSNHSCFYQSKSEPKLESKNTRMKHWFM</sequence>
<dbReference type="eggNOG" id="ENOG502QPJ6">
    <property type="taxonomic scope" value="Eukaryota"/>
</dbReference>
<evidence type="ECO:0000256" key="3">
    <source>
        <dbReference type="ARBA" id="ARBA00022989"/>
    </source>
</evidence>
<keyword evidence="2 9" id="KW-0812">Transmembrane</keyword>
<dbReference type="STRING" id="8496.A0A151N4N7"/>
<evidence type="ECO:0000256" key="6">
    <source>
        <dbReference type="ARBA" id="ARBA00023157"/>
    </source>
</evidence>
<dbReference type="InterPro" id="IPR047160">
    <property type="entry name" value="GP183-like"/>
</dbReference>
<keyword evidence="4" id="KW-0297">G-protein coupled receptor</keyword>
<keyword evidence="7" id="KW-0675">Receptor</keyword>
<dbReference type="GO" id="GO:0016020">
    <property type="term" value="C:membrane"/>
    <property type="evidence" value="ECO:0007669"/>
    <property type="project" value="UniProtKB-SubCell"/>
</dbReference>
<accession>A0A151N4N7</accession>
<dbReference type="InterPro" id="IPR000276">
    <property type="entry name" value="GPCR_Rhodpsn"/>
</dbReference>
<evidence type="ECO:0000256" key="1">
    <source>
        <dbReference type="ARBA" id="ARBA00004141"/>
    </source>
</evidence>
<keyword evidence="8" id="KW-0807">Transducer</keyword>
<dbReference type="PhylomeDB" id="A0A151N4N7"/>
<evidence type="ECO:0000256" key="8">
    <source>
        <dbReference type="ARBA" id="ARBA00023224"/>
    </source>
</evidence>
<dbReference type="GO" id="GO:0004930">
    <property type="term" value="F:G protein-coupled receptor activity"/>
    <property type="evidence" value="ECO:0007669"/>
    <property type="project" value="UniProtKB-KW"/>
</dbReference>
<dbReference type="CDD" id="cd14982">
    <property type="entry name" value="7tmA_purinoceptor-like"/>
    <property type="match status" value="1"/>
</dbReference>
<dbReference type="PRINTS" id="PR00237">
    <property type="entry name" value="GPCRRHODOPSN"/>
</dbReference>
<dbReference type="PANTHER" id="PTHR24237">
    <property type="entry name" value="G-PROTEIN COUPLED RECEPTOR"/>
    <property type="match status" value="1"/>
</dbReference>
<dbReference type="GeneID" id="102570598"/>
<dbReference type="AlphaFoldDB" id="A0A151N4N7"/>
<feature type="transmembrane region" description="Helical" evidence="9">
    <location>
        <begin position="32"/>
        <end position="53"/>
    </location>
</feature>